<accession>A0A2X2UJL4</accession>
<dbReference type="AlphaFoldDB" id="A0A2X2UJL4"/>
<dbReference type="RefSeq" id="WP_112483466.1">
    <property type="nucleotide sequence ID" value="NZ_JAIWZC010000001.1"/>
</dbReference>
<proteinExistence type="predicted"/>
<gene>
    <name evidence="2" type="ORF">NCTC11224_05694</name>
</gene>
<keyword evidence="3" id="KW-1185">Reference proteome</keyword>
<evidence type="ECO:0000259" key="1">
    <source>
        <dbReference type="Pfam" id="PF24963"/>
    </source>
</evidence>
<dbReference type="Pfam" id="PF24963">
    <property type="entry name" value="DUF7768"/>
    <property type="match status" value="1"/>
</dbReference>
<reference evidence="2 3" key="1">
    <citation type="submission" date="2018-06" db="EMBL/GenBank/DDBJ databases">
        <authorList>
            <consortium name="Pathogen Informatics"/>
            <person name="Doyle S."/>
        </authorList>
    </citation>
    <scope>NUCLEOTIDE SEQUENCE [LARGE SCALE GENOMIC DNA]</scope>
    <source>
        <strain evidence="2 3">NCTC11224</strain>
    </source>
</reference>
<evidence type="ECO:0000313" key="2">
    <source>
        <dbReference type="EMBL" id="SQB16634.1"/>
    </source>
</evidence>
<feature type="domain" description="DUF7768" evidence="1">
    <location>
        <begin position="2"/>
        <end position="104"/>
    </location>
</feature>
<dbReference type="EMBL" id="UAVW01000021">
    <property type="protein sequence ID" value="SQB16634.1"/>
    <property type="molecule type" value="Genomic_DNA"/>
</dbReference>
<dbReference type="Gene3D" id="3.40.50.10400">
    <property type="entry name" value="Hypothetical protein PA1492"/>
    <property type="match status" value="1"/>
</dbReference>
<dbReference type="Proteomes" id="UP000251853">
    <property type="component" value="Unassembled WGS sequence"/>
</dbReference>
<protein>
    <recommendedName>
        <fullName evidence="1">DUF7768 domain-containing protein</fullName>
    </recommendedName>
</protein>
<evidence type="ECO:0000313" key="3">
    <source>
        <dbReference type="Proteomes" id="UP000251853"/>
    </source>
</evidence>
<sequence length="108" mass="12507">MKKVYICSPYRPTGQNPEAERKRNVEKAQTACRLAIDAGYLPLAPHLYFTQMLNDDELFERFLGMAYGSLWLDEADEMWVIGTELSDGMKQELEYARKKNIPVTMKKV</sequence>
<organism evidence="2 3">
    <name type="scientific">Enterocloster clostridioformis</name>
    <dbReference type="NCBI Taxonomy" id="1531"/>
    <lineage>
        <taxon>Bacteria</taxon>
        <taxon>Bacillati</taxon>
        <taxon>Bacillota</taxon>
        <taxon>Clostridia</taxon>
        <taxon>Lachnospirales</taxon>
        <taxon>Lachnospiraceae</taxon>
        <taxon>Enterocloster</taxon>
    </lineage>
</organism>
<name>A0A2X2UJL4_9FIRM</name>
<dbReference type="InterPro" id="IPR056670">
    <property type="entry name" value="DUF7768"/>
</dbReference>